<evidence type="ECO:0000259" key="2">
    <source>
        <dbReference type="Pfam" id="PF10536"/>
    </source>
</evidence>
<gene>
    <name evidence="3" type="ORF">Ahy_B03g065672</name>
</gene>
<name>A0A445A2D0_ARAHY</name>
<dbReference type="EMBL" id="SDMP01000013">
    <property type="protein sequence ID" value="RYR20512.1"/>
    <property type="molecule type" value="Genomic_DNA"/>
</dbReference>
<dbReference type="InterPro" id="IPR019557">
    <property type="entry name" value="AminoTfrase-like_pln_mobile"/>
</dbReference>
<feature type="compositionally biased region" description="Acidic residues" evidence="1">
    <location>
        <begin position="458"/>
        <end position="489"/>
    </location>
</feature>
<dbReference type="AlphaFoldDB" id="A0A445A2D0"/>
<evidence type="ECO:0000313" key="3">
    <source>
        <dbReference type="EMBL" id="RYR20512.1"/>
    </source>
</evidence>
<reference evidence="3 4" key="1">
    <citation type="submission" date="2019-01" db="EMBL/GenBank/DDBJ databases">
        <title>Sequencing of cultivated peanut Arachis hypogaea provides insights into genome evolution and oil improvement.</title>
        <authorList>
            <person name="Chen X."/>
        </authorList>
    </citation>
    <scope>NUCLEOTIDE SEQUENCE [LARGE SCALE GENOMIC DNA]</scope>
    <source>
        <strain evidence="4">cv. Fuhuasheng</strain>
        <tissue evidence="3">Leaves</tissue>
    </source>
</reference>
<feature type="region of interest" description="Disordered" evidence="1">
    <location>
        <begin position="614"/>
        <end position="660"/>
    </location>
</feature>
<comment type="caution">
    <text evidence="3">The sequence shown here is derived from an EMBL/GenBank/DDBJ whole genome shotgun (WGS) entry which is preliminary data.</text>
</comment>
<protein>
    <recommendedName>
        <fullName evidence="2">Aminotransferase-like plant mobile domain-containing protein</fullName>
    </recommendedName>
</protein>
<dbReference type="PANTHER" id="PTHR46033:SF8">
    <property type="entry name" value="PROTEIN MAINTENANCE OF MERISTEMS-LIKE"/>
    <property type="match status" value="1"/>
</dbReference>
<feature type="domain" description="Aminotransferase-like plant mobile" evidence="2">
    <location>
        <begin position="81"/>
        <end position="442"/>
    </location>
</feature>
<feature type="compositionally biased region" description="Polar residues" evidence="1">
    <location>
        <begin position="500"/>
        <end position="526"/>
    </location>
</feature>
<accession>A0A445A2D0</accession>
<evidence type="ECO:0000256" key="1">
    <source>
        <dbReference type="SAM" id="MobiDB-lite"/>
    </source>
</evidence>
<evidence type="ECO:0000313" key="4">
    <source>
        <dbReference type="Proteomes" id="UP000289738"/>
    </source>
</evidence>
<dbReference type="GO" id="GO:0010073">
    <property type="term" value="P:meristem maintenance"/>
    <property type="evidence" value="ECO:0007669"/>
    <property type="project" value="InterPro"/>
</dbReference>
<dbReference type="PANTHER" id="PTHR46033">
    <property type="entry name" value="PROTEIN MAIN-LIKE 2"/>
    <property type="match status" value="1"/>
</dbReference>
<dbReference type="Proteomes" id="UP000289738">
    <property type="component" value="Chromosome B03"/>
</dbReference>
<dbReference type="Pfam" id="PF10536">
    <property type="entry name" value="PMD"/>
    <property type="match status" value="1"/>
</dbReference>
<sequence>MHGGYAALEPCFSDGAPHTKLLDATKTLTIRVFTLSLYFQPQNSIAVLHSSAVEIKNVNCDHPVPPDRYNDRVEDHLRVTGFYHASQIGVVQNQKALVNALIERWHPDTHTFHLPIGECAVTLEDVTLILGLPTDGLPVTGITMSSFSVLEAECLHQFGVAPRKSECRGCCIKLTWLRDLKENIQLTDELSIQRYVKCHIMLLIGTILFGDKTGAGVHWKFLPLLRDFASIGHYSCGSACLAHLYRGLCRASRYNCKEIDGPITLLLGWAWIRLPYLLPLPREPHSFPLANRWRNWERGDRRYRYLNLAHFRKAFDELQEGQFVWVAYAVDRVDLNIIPPEIYMQSVVWSATVPLVSFECIEWHATDRYRRQFGFVQGVPQQEQNLDKVHGEVLTGPKNLNWATTPSHSSWFMHWTNRYHYVLSELPMPSQHPLETYMYWYRSKYGDRLNLSNLVGQESDEGNQDMDEGNQDMDDGGEGMDEDSQDADNDNEKLEPQSVPPSTSNPLPQEQPQFSSQYVPQTQFSPSFPMPQQYWGMSQFEPGEGGSFSQLLEFMVADAGKSQYGNQPEFLAGRYLLDARLPCHTSSVASGGFVSVDSSRSVGGCGVLNSQNSNRIDMGPLQEDANPLEQETNAYLVDNPDDENDDDEDEIEEFDEDEESRNDGIMLRILLLSL</sequence>
<keyword evidence="4" id="KW-1185">Reference proteome</keyword>
<feature type="compositionally biased region" description="Acidic residues" evidence="1">
    <location>
        <begin position="639"/>
        <end position="660"/>
    </location>
</feature>
<dbReference type="InterPro" id="IPR044824">
    <property type="entry name" value="MAIN-like"/>
</dbReference>
<proteinExistence type="predicted"/>
<feature type="region of interest" description="Disordered" evidence="1">
    <location>
        <begin position="457"/>
        <end position="530"/>
    </location>
</feature>
<organism evidence="3 4">
    <name type="scientific">Arachis hypogaea</name>
    <name type="common">Peanut</name>
    <dbReference type="NCBI Taxonomy" id="3818"/>
    <lineage>
        <taxon>Eukaryota</taxon>
        <taxon>Viridiplantae</taxon>
        <taxon>Streptophyta</taxon>
        <taxon>Embryophyta</taxon>
        <taxon>Tracheophyta</taxon>
        <taxon>Spermatophyta</taxon>
        <taxon>Magnoliopsida</taxon>
        <taxon>eudicotyledons</taxon>
        <taxon>Gunneridae</taxon>
        <taxon>Pentapetalae</taxon>
        <taxon>rosids</taxon>
        <taxon>fabids</taxon>
        <taxon>Fabales</taxon>
        <taxon>Fabaceae</taxon>
        <taxon>Papilionoideae</taxon>
        <taxon>50 kb inversion clade</taxon>
        <taxon>dalbergioids sensu lato</taxon>
        <taxon>Dalbergieae</taxon>
        <taxon>Pterocarpus clade</taxon>
        <taxon>Arachis</taxon>
    </lineage>
</organism>